<feature type="transmembrane region" description="Helical" evidence="12">
    <location>
        <begin position="158"/>
        <end position="180"/>
    </location>
</feature>
<dbReference type="Proteomes" id="UP000594638">
    <property type="component" value="Unassembled WGS sequence"/>
</dbReference>
<feature type="domain" description="Sodium/calcium exchanger membrane region" evidence="13">
    <location>
        <begin position="94"/>
        <end position="249"/>
    </location>
</feature>
<feature type="transmembrane region" description="Helical" evidence="12">
    <location>
        <begin position="192"/>
        <end position="216"/>
    </location>
</feature>
<evidence type="ECO:0000256" key="11">
    <source>
        <dbReference type="ARBA" id="ARBA00023136"/>
    </source>
</evidence>
<keyword evidence="6 12" id="KW-0109">Calcium transport</keyword>
<feature type="transmembrane region" description="Helical" evidence="12">
    <location>
        <begin position="408"/>
        <end position="427"/>
    </location>
</feature>
<dbReference type="InterPro" id="IPR004798">
    <property type="entry name" value="CAX-like"/>
</dbReference>
<comment type="subcellular location">
    <subcellularLocation>
        <location evidence="1">Vacuole membrane</location>
        <topology evidence="1">Multi-pass membrane protein</topology>
    </subcellularLocation>
</comment>
<dbReference type="OrthoDB" id="1699231at2759"/>
<feature type="transmembrane region" description="Helical" evidence="12">
    <location>
        <begin position="228"/>
        <end position="249"/>
    </location>
</feature>
<dbReference type="PANTHER" id="PTHR31503:SF22">
    <property type="entry name" value="VACUOLAR CALCIUM ION TRANSPORTER"/>
    <property type="match status" value="1"/>
</dbReference>
<keyword evidence="4 12" id="KW-0050">Antiport</keyword>
<feature type="transmembrane region" description="Helical" evidence="12">
    <location>
        <begin position="126"/>
        <end position="146"/>
    </location>
</feature>
<gene>
    <name evidence="14" type="ORF">OLEA9_A113163</name>
</gene>
<keyword evidence="7 12" id="KW-0812">Transmembrane</keyword>
<keyword evidence="10 12" id="KW-0406">Ion transport</keyword>
<keyword evidence="9 12" id="KW-1133">Transmembrane helix</keyword>
<keyword evidence="5 12" id="KW-0926">Vacuole</keyword>
<evidence type="ECO:0000256" key="5">
    <source>
        <dbReference type="ARBA" id="ARBA00022554"/>
    </source>
</evidence>
<dbReference type="GO" id="GO:0015369">
    <property type="term" value="F:calcium:proton antiporter activity"/>
    <property type="evidence" value="ECO:0007669"/>
    <property type="project" value="UniProtKB-UniRule"/>
</dbReference>
<keyword evidence="8 12" id="KW-0106">Calcium</keyword>
<dbReference type="GO" id="GO:0009705">
    <property type="term" value="C:plant-type vacuole membrane"/>
    <property type="evidence" value="ECO:0007669"/>
    <property type="project" value="TreeGrafter"/>
</dbReference>
<feature type="transmembrane region" description="Helical" evidence="12">
    <location>
        <begin position="96"/>
        <end position="114"/>
    </location>
</feature>
<keyword evidence="3 12" id="KW-0813">Transport</keyword>
<accession>A0A8S0P7I1</accession>
<keyword evidence="11 12" id="KW-0472">Membrane</keyword>
<dbReference type="GO" id="GO:0006874">
    <property type="term" value="P:intracellular calcium ion homeostasis"/>
    <property type="evidence" value="ECO:0007669"/>
    <property type="project" value="TreeGrafter"/>
</dbReference>
<dbReference type="FunFam" id="1.20.1420.30:FF:000008">
    <property type="entry name" value="Vacuolar cation/proton exchanger"/>
    <property type="match status" value="1"/>
</dbReference>
<comment type="caution">
    <text evidence="14">The sequence shown here is derived from an EMBL/GenBank/DDBJ whole genome shotgun (WGS) entry which is preliminary data.</text>
</comment>
<evidence type="ECO:0000256" key="6">
    <source>
        <dbReference type="ARBA" id="ARBA00022568"/>
    </source>
</evidence>
<dbReference type="InterPro" id="IPR044880">
    <property type="entry name" value="NCX_ion-bd_dom_sf"/>
</dbReference>
<dbReference type="Pfam" id="PF01699">
    <property type="entry name" value="Na_Ca_ex"/>
    <property type="match status" value="2"/>
</dbReference>
<dbReference type="PANTHER" id="PTHR31503">
    <property type="entry name" value="VACUOLAR CALCIUM ION TRANSPORTER"/>
    <property type="match status" value="1"/>
</dbReference>
<comment type="function">
    <text evidence="12">Vacuolar cation/proton exchanger (CAX). Translocates Ca(2+) and other metal ions into vacuoles using the proton gradient formed by H(+)-ATPase and H(+)-pyrophosphatase.</text>
</comment>
<dbReference type="NCBIfam" id="TIGR00378">
    <property type="entry name" value="cax"/>
    <property type="match status" value="1"/>
</dbReference>
<dbReference type="InterPro" id="IPR004837">
    <property type="entry name" value="NaCa_Exmemb"/>
</dbReference>
<evidence type="ECO:0000256" key="7">
    <source>
        <dbReference type="ARBA" id="ARBA00022692"/>
    </source>
</evidence>
<evidence type="ECO:0000313" key="15">
    <source>
        <dbReference type="Proteomes" id="UP000594638"/>
    </source>
</evidence>
<feature type="transmembrane region" description="Helical" evidence="12">
    <location>
        <begin position="64"/>
        <end position="84"/>
    </location>
</feature>
<evidence type="ECO:0000256" key="4">
    <source>
        <dbReference type="ARBA" id="ARBA00022449"/>
    </source>
</evidence>
<evidence type="ECO:0000256" key="9">
    <source>
        <dbReference type="ARBA" id="ARBA00022989"/>
    </source>
</evidence>
<name>A0A8S0P7I1_OLEEU</name>
<evidence type="ECO:0000259" key="13">
    <source>
        <dbReference type="Pfam" id="PF01699"/>
    </source>
</evidence>
<dbReference type="InterPro" id="IPR004713">
    <property type="entry name" value="CaH_exchang"/>
</dbReference>
<keyword evidence="15" id="KW-1185">Reference proteome</keyword>
<dbReference type="Gene3D" id="1.20.1420.30">
    <property type="entry name" value="NCX, central ion-binding region"/>
    <property type="match status" value="1"/>
</dbReference>
<comment type="similarity">
    <text evidence="2">Belongs to the Ca(2+):cation antiporter (CaCA) (TC 2.A.19) family. Cation/proton exchanger (CAX) subfamily.</text>
</comment>
<evidence type="ECO:0000256" key="12">
    <source>
        <dbReference type="RuleBase" id="RU365028"/>
    </source>
</evidence>
<sequence length="431" mass="47497">MGSIEEKVDLESAKDQNIPFNSTQPTKKSQSFNFEANRVISPPSEVSFSSLLRKVHRISWLRSIYIVLIKAKINTLLPFGFIAIMLHHLTGKHGPVVFFLCLLGIIPVAERLGYVTEQLAIYTGPTAGGLICAAFANAADIVSLISKNGMIRGIQQSLLGSILADMLLVLGCALFFGGLVHRQKEQRFSKVAAHMTSALSLMAFMGILFPSVLQFTHTQMHTLKSELALSRISSCIILIGYGSFLFFQIKSKPILYISVDEAKDNGEEDSNEEEPREITQWEAIGWVAILTCWMSVLSAYLGDRIQEVSDSMNMQVGYISVILIPSVRNASEHASAVMFAMKDKLDLTLGVAIGSSTQISMFVIPFFAVAGWIVGKPMDLNFHVFETTILLTTVLVVAFMLQDGKSNCFKGFMLILCYLIIAASFFVHSDP</sequence>
<evidence type="ECO:0000256" key="8">
    <source>
        <dbReference type="ARBA" id="ARBA00022837"/>
    </source>
</evidence>
<protein>
    <recommendedName>
        <fullName evidence="12">Vacuolar cation/proton exchanger</fullName>
    </recommendedName>
</protein>
<evidence type="ECO:0000256" key="2">
    <source>
        <dbReference type="ARBA" id="ARBA00008248"/>
    </source>
</evidence>
<evidence type="ECO:0000313" key="14">
    <source>
        <dbReference type="EMBL" id="CAA2933749.1"/>
    </source>
</evidence>
<organism evidence="14 15">
    <name type="scientific">Olea europaea subsp. europaea</name>
    <dbReference type="NCBI Taxonomy" id="158383"/>
    <lineage>
        <taxon>Eukaryota</taxon>
        <taxon>Viridiplantae</taxon>
        <taxon>Streptophyta</taxon>
        <taxon>Embryophyta</taxon>
        <taxon>Tracheophyta</taxon>
        <taxon>Spermatophyta</taxon>
        <taxon>Magnoliopsida</taxon>
        <taxon>eudicotyledons</taxon>
        <taxon>Gunneridae</taxon>
        <taxon>Pentapetalae</taxon>
        <taxon>asterids</taxon>
        <taxon>lamiids</taxon>
        <taxon>Lamiales</taxon>
        <taxon>Oleaceae</taxon>
        <taxon>Oleeae</taxon>
        <taxon>Olea</taxon>
    </lineage>
</organism>
<reference evidence="14 15" key="1">
    <citation type="submission" date="2019-12" db="EMBL/GenBank/DDBJ databases">
        <authorList>
            <person name="Alioto T."/>
            <person name="Alioto T."/>
            <person name="Gomez Garrido J."/>
        </authorList>
    </citation>
    <scope>NUCLEOTIDE SEQUENCE [LARGE SCALE GENOMIC DNA]</scope>
</reference>
<evidence type="ECO:0000256" key="1">
    <source>
        <dbReference type="ARBA" id="ARBA00004128"/>
    </source>
</evidence>
<dbReference type="AlphaFoldDB" id="A0A8S0P7I1"/>
<feature type="domain" description="Sodium/calcium exchanger membrane region" evidence="13">
    <location>
        <begin position="283"/>
        <end position="425"/>
    </location>
</feature>
<dbReference type="EMBL" id="CACTIH010000006">
    <property type="protein sequence ID" value="CAA2933749.1"/>
    <property type="molecule type" value="Genomic_DNA"/>
</dbReference>
<evidence type="ECO:0000256" key="10">
    <source>
        <dbReference type="ARBA" id="ARBA00023065"/>
    </source>
</evidence>
<proteinExistence type="inferred from homology"/>
<evidence type="ECO:0000256" key="3">
    <source>
        <dbReference type="ARBA" id="ARBA00022448"/>
    </source>
</evidence>
<comment type="caution">
    <text evidence="12">Lacks conserved residue(s) required for the propagation of feature annotation.</text>
</comment>
<dbReference type="Gramene" id="OE9A113163T1">
    <property type="protein sequence ID" value="OE9A113163C1"/>
    <property type="gene ID" value="OE9A113163"/>
</dbReference>
<feature type="transmembrane region" description="Helical" evidence="12">
    <location>
        <begin position="380"/>
        <end position="401"/>
    </location>
</feature>
<feature type="transmembrane region" description="Helical" evidence="12">
    <location>
        <begin position="347"/>
        <end position="374"/>
    </location>
</feature>